<dbReference type="Pfam" id="PF06259">
    <property type="entry name" value="Abhydrolase_8"/>
    <property type="match status" value="1"/>
</dbReference>
<name>A0ABN6Y1Z5_9MICO</name>
<dbReference type="EMBL" id="AP027732">
    <property type="protein sequence ID" value="BDZ49890.1"/>
    <property type="molecule type" value="Genomic_DNA"/>
</dbReference>
<dbReference type="InterPro" id="IPR029058">
    <property type="entry name" value="AB_hydrolase_fold"/>
</dbReference>
<accession>A0ABN6Y1Z5</accession>
<proteinExistence type="predicted"/>
<feature type="domain" description="DUF1023" evidence="1">
    <location>
        <begin position="4"/>
        <end position="173"/>
    </location>
</feature>
<dbReference type="Proteomes" id="UP001321486">
    <property type="component" value="Chromosome"/>
</dbReference>
<evidence type="ECO:0000313" key="3">
    <source>
        <dbReference type="Proteomes" id="UP001321486"/>
    </source>
</evidence>
<keyword evidence="3" id="KW-1185">Reference proteome</keyword>
<dbReference type="RefSeq" id="WP_286346575.1">
    <property type="nucleotide sequence ID" value="NZ_AP027732.1"/>
</dbReference>
<evidence type="ECO:0000313" key="2">
    <source>
        <dbReference type="EMBL" id="BDZ49890.1"/>
    </source>
</evidence>
<organism evidence="2 3">
    <name type="scientific">Frondihabitans sucicola</name>
    <dbReference type="NCBI Taxonomy" id="1268041"/>
    <lineage>
        <taxon>Bacteria</taxon>
        <taxon>Bacillati</taxon>
        <taxon>Actinomycetota</taxon>
        <taxon>Actinomycetes</taxon>
        <taxon>Micrococcales</taxon>
        <taxon>Microbacteriaceae</taxon>
        <taxon>Frondihabitans</taxon>
    </lineage>
</organism>
<protein>
    <recommendedName>
        <fullName evidence="1">DUF1023 domain-containing protein</fullName>
    </recommendedName>
</protein>
<dbReference type="Gene3D" id="3.40.50.1820">
    <property type="entry name" value="alpha/beta hydrolase"/>
    <property type="match status" value="1"/>
</dbReference>
<reference evidence="3" key="1">
    <citation type="journal article" date="2019" name="Int. J. Syst. Evol. Microbiol.">
        <title>The Global Catalogue of Microorganisms (GCM) 10K type strain sequencing project: providing services to taxonomists for standard genome sequencing and annotation.</title>
        <authorList>
            <consortium name="The Broad Institute Genomics Platform"/>
            <consortium name="The Broad Institute Genome Sequencing Center for Infectious Disease"/>
            <person name="Wu L."/>
            <person name="Ma J."/>
        </authorList>
    </citation>
    <scope>NUCLEOTIDE SEQUENCE [LARGE SCALE GENOMIC DNA]</scope>
    <source>
        <strain evidence="3">NBRC 108728</strain>
    </source>
</reference>
<dbReference type="SUPFAM" id="SSF53474">
    <property type="entry name" value="alpha/beta-Hydrolases"/>
    <property type="match status" value="1"/>
</dbReference>
<evidence type="ECO:0000259" key="1">
    <source>
        <dbReference type="Pfam" id="PF06259"/>
    </source>
</evidence>
<sequence length="270" mass="28080">MFPGKAAVSVGDVDTADNVTMMVPGMLYTVSNQITWWTDRAADLHSEQDFWSNTLATDATTRSASNATIAWMGYRTPDLTNVLGLSLAKVGAVHLEDAVQGLAAARIGTEPHVTLIAHSYGSTTATIALTSGKIHVDSFVVLGSPGSVVSKANKLAVTRGNVFAAAAALDPVAGSGVFGADPGSTLFGATLLNVGGGTDPYTEQHLSAVLTHNRYFTPGSRSMRNLALIGIGRASLAGGRVPQPDTPQLANQPSLAFVRPQDVYRESLSA</sequence>
<gene>
    <name evidence="2" type="ORF">GCM10025867_21310</name>
</gene>
<dbReference type="InterPro" id="IPR010427">
    <property type="entry name" value="DUF1023"/>
</dbReference>